<feature type="transmembrane region" description="Helical" evidence="1">
    <location>
        <begin position="6"/>
        <end position="25"/>
    </location>
</feature>
<sequence length="121" mass="14550">NRVINIYYVPFVAAVLLPFLQLNNYGQRFFVRFLLSTCQIKRFGVKVPTLLLVFQPLSEHVLIIDKLARGAEYDKWLVELRIFQLLHDQCRKYTFHDLSPFEQIWNCDSSWITFCWQNIFM</sequence>
<evidence type="ECO:0000313" key="2">
    <source>
        <dbReference type="EMBL" id="JAT49762.1"/>
    </source>
</evidence>
<keyword evidence="1" id="KW-0472">Membrane</keyword>
<feature type="non-terminal residue" evidence="2">
    <location>
        <position position="1"/>
    </location>
</feature>
<accession>A0A1D1Y542</accession>
<dbReference type="AlphaFoldDB" id="A0A1D1Y542"/>
<evidence type="ECO:0000256" key="1">
    <source>
        <dbReference type="SAM" id="Phobius"/>
    </source>
</evidence>
<dbReference type="EMBL" id="GDJX01018174">
    <property type="protein sequence ID" value="JAT49762.1"/>
    <property type="molecule type" value="Transcribed_RNA"/>
</dbReference>
<organism evidence="2">
    <name type="scientific">Anthurium amnicola</name>
    <dbReference type="NCBI Taxonomy" id="1678845"/>
    <lineage>
        <taxon>Eukaryota</taxon>
        <taxon>Viridiplantae</taxon>
        <taxon>Streptophyta</taxon>
        <taxon>Embryophyta</taxon>
        <taxon>Tracheophyta</taxon>
        <taxon>Spermatophyta</taxon>
        <taxon>Magnoliopsida</taxon>
        <taxon>Liliopsida</taxon>
        <taxon>Araceae</taxon>
        <taxon>Pothoideae</taxon>
        <taxon>Potheae</taxon>
        <taxon>Anthurium</taxon>
    </lineage>
</organism>
<keyword evidence="1" id="KW-1133">Transmembrane helix</keyword>
<reference evidence="2" key="1">
    <citation type="submission" date="2015-07" db="EMBL/GenBank/DDBJ databases">
        <title>Transcriptome Assembly of Anthurium amnicola.</title>
        <authorList>
            <person name="Suzuki J."/>
        </authorList>
    </citation>
    <scope>NUCLEOTIDE SEQUENCE</scope>
</reference>
<protein>
    <submittedName>
        <fullName evidence="2">Catalase</fullName>
    </submittedName>
</protein>
<keyword evidence="1" id="KW-0812">Transmembrane</keyword>
<proteinExistence type="predicted"/>
<name>A0A1D1Y542_9ARAE</name>
<gene>
    <name evidence="2" type="primary">katA_0</name>
    <name evidence="2" type="ORF">g.99951</name>
</gene>